<evidence type="ECO:0000313" key="1">
    <source>
        <dbReference type="EMBL" id="GAJ06770.1"/>
    </source>
</evidence>
<dbReference type="AlphaFoldDB" id="X1VHF1"/>
<name>X1VHF1_9ZZZZ</name>
<comment type="caution">
    <text evidence="1">The sequence shown here is derived from an EMBL/GenBank/DDBJ whole genome shotgun (WGS) entry which is preliminary data.</text>
</comment>
<sequence>MAPVSVILSIRTASDRRKALFDMASETSFLTITEIPAIYVHLHKGSPVNDLFETLHS</sequence>
<accession>X1VHF1</accession>
<reference evidence="1" key="1">
    <citation type="journal article" date="2014" name="Front. Microbiol.">
        <title>High frequency of phylogenetically diverse reductive dehalogenase-homologous genes in deep subseafloor sedimentary metagenomes.</title>
        <authorList>
            <person name="Kawai M."/>
            <person name="Futagami T."/>
            <person name="Toyoda A."/>
            <person name="Takaki Y."/>
            <person name="Nishi S."/>
            <person name="Hori S."/>
            <person name="Arai W."/>
            <person name="Tsubouchi T."/>
            <person name="Morono Y."/>
            <person name="Uchiyama I."/>
            <person name="Ito T."/>
            <person name="Fujiyama A."/>
            <person name="Inagaki F."/>
            <person name="Takami H."/>
        </authorList>
    </citation>
    <scope>NUCLEOTIDE SEQUENCE</scope>
    <source>
        <strain evidence="1">Expedition CK06-06</strain>
    </source>
</reference>
<protein>
    <submittedName>
        <fullName evidence="1">Uncharacterized protein</fullName>
    </submittedName>
</protein>
<proteinExistence type="predicted"/>
<organism evidence="1">
    <name type="scientific">marine sediment metagenome</name>
    <dbReference type="NCBI Taxonomy" id="412755"/>
    <lineage>
        <taxon>unclassified sequences</taxon>
        <taxon>metagenomes</taxon>
        <taxon>ecological metagenomes</taxon>
    </lineage>
</organism>
<feature type="non-terminal residue" evidence="1">
    <location>
        <position position="57"/>
    </location>
</feature>
<gene>
    <name evidence="1" type="ORF">S12H4_46971</name>
</gene>
<dbReference type="EMBL" id="BARW01029189">
    <property type="protein sequence ID" value="GAJ06770.1"/>
    <property type="molecule type" value="Genomic_DNA"/>
</dbReference>